<evidence type="ECO:0000256" key="1">
    <source>
        <dbReference type="SAM" id="MobiDB-lite"/>
    </source>
</evidence>
<keyword evidence="2" id="KW-0472">Membrane</keyword>
<evidence type="ECO:0000313" key="3">
    <source>
        <dbReference type="EMBL" id="KAF2636368.1"/>
    </source>
</evidence>
<dbReference type="AlphaFoldDB" id="A0A6A6RQ68"/>
<feature type="compositionally biased region" description="Polar residues" evidence="1">
    <location>
        <begin position="308"/>
        <end position="320"/>
    </location>
</feature>
<feature type="compositionally biased region" description="Basic and acidic residues" evidence="1">
    <location>
        <begin position="84"/>
        <end position="95"/>
    </location>
</feature>
<gene>
    <name evidence="3" type="ORF">P280DRAFT_378860</name>
</gene>
<evidence type="ECO:0000256" key="2">
    <source>
        <dbReference type="SAM" id="Phobius"/>
    </source>
</evidence>
<keyword evidence="4" id="KW-1185">Reference proteome</keyword>
<feature type="compositionally biased region" description="Acidic residues" evidence="1">
    <location>
        <begin position="96"/>
        <end position="107"/>
    </location>
</feature>
<protein>
    <submittedName>
        <fullName evidence="3">Uncharacterized protein</fullName>
    </submittedName>
</protein>
<reference evidence="3" key="1">
    <citation type="journal article" date="2020" name="Stud. Mycol.">
        <title>101 Dothideomycetes genomes: a test case for predicting lifestyles and emergence of pathogens.</title>
        <authorList>
            <person name="Haridas S."/>
            <person name="Albert R."/>
            <person name="Binder M."/>
            <person name="Bloem J."/>
            <person name="Labutti K."/>
            <person name="Salamov A."/>
            <person name="Andreopoulos B."/>
            <person name="Baker S."/>
            <person name="Barry K."/>
            <person name="Bills G."/>
            <person name="Bluhm B."/>
            <person name="Cannon C."/>
            <person name="Castanera R."/>
            <person name="Culley D."/>
            <person name="Daum C."/>
            <person name="Ezra D."/>
            <person name="Gonzalez J."/>
            <person name="Henrissat B."/>
            <person name="Kuo A."/>
            <person name="Liang C."/>
            <person name="Lipzen A."/>
            <person name="Lutzoni F."/>
            <person name="Magnuson J."/>
            <person name="Mondo S."/>
            <person name="Nolan M."/>
            <person name="Ohm R."/>
            <person name="Pangilinan J."/>
            <person name="Park H.-J."/>
            <person name="Ramirez L."/>
            <person name="Alfaro M."/>
            <person name="Sun H."/>
            <person name="Tritt A."/>
            <person name="Yoshinaga Y."/>
            <person name="Zwiers L.-H."/>
            <person name="Turgeon B."/>
            <person name="Goodwin S."/>
            <person name="Spatafora J."/>
            <person name="Crous P."/>
            <person name="Grigoriev I."/>
        </authorList>
    </citation>
    <scope>NUCLEOTIDE SEQUENCE</scope>
    <source>
        <strain evidence="3">CBS 473.64</strain>
    </source>
</reference>
<keyword evidence="2" id="KW-0812">Transmembrane</keyword>
<evidence type="ECO:0000313" key="4">
    <source>
        <dbReference type="Proteomes" id="UP000799753"/>
    </source>
</evidence>
<sequence length="411" mass="46472">IIRRSFSLFRTPNTTSLALRAARDGHDTIRIQRVHFRKRFFSVSRIIGTTVTLAGAYAFLSWVDGELEALDEEEIENPAVQSKNPEEVAREGREITDEEEDEDEDEEEGLIFFPTGFSRPKPRTFYKGSDPEWQEFVKLARDRNRINRIRGELVVLVRGLAVKNPQYSRRLGKIDPTKGSTWIDVVFPDGPPIEYERPGYELTDELTFRQTTQDVHELHHQRMKNLLVPTAVAHSVYQDSKSRADGLWQGFKNYLGWQETSKPDAAQKLLTQFPMPPPSSPKSPAPSTTASSTASPPPAPSTAEDSAKPSTTPSPLSNPANERFGLALPDPTKVPTLNLSHFRRTLHQHHKQTHMSAPRGAFFVRGLIEIVGERAKMTLDVTAAYDPKLGKYVMLSVRLRQVKDFHQRPRG</sequence>
<feature type="region of interest" description="Disordered" evidence="1">
    <location>
        <begin position="270"/>
        <end position="332"/>
    </location>
</feature>
<feature type="region of interest" description="Disordered" evidence="1">
    <location>
        <begin position="74"/>
        <end position="107"/>
    </location>
</feature>
<feature type="non-terminal residue" evidence="3">
    <location>
        <position position="411"/>
    </location>
</feature>
<dbReference type="OrthoDB" id="5316527at2759"/>
<feature type="non-terminal residue" evidence="3">
    <location>
        <position position="1"/>
    </location>
</feature>
<organism evidence="3 4">
    <name type="scientific">Massarina eburnea CBS 473.64</name>
    <dbReference type="NCBI Taxonomy" id="1395130"/>
    <lineage>
        <taxon>Eukaryota</taxon>
        <taxon>Fungi</taxon>
        <taxon>Dikarya</taxon>
        <taxon>Ascomycota</taxon>
        <taxon>Pezizomycotina</taxon>
        <taxon>Dothideomycetes</taxon>
        <taxon>Pleosporomycetidae</taxon>
        <taxon>Pleosporales</taxon>
        <taxon>Massarineae</taxon>
        <taxon>Massarinaceae</taxon>
        <taxon>Massarina</taxon>
    </lineage>
</organism>
<dbReference type="EMBL" id="MU006799">
    <property type="protein sequence ID" value="KAF2636368.1"/>
    <property type="molecule type" value="Genomic_DNA"/>
</dbReference>
<dbReference type="Proteomes" id="UP000799753">
    <property type="component" value="Unassembled WGS sequence"/>
</dbReference>
<proteinExistence type="predicted"/>
<name>A0A6A6RQ68_9PLEO</name>
<feature type="compositionally biased region" description="Pro residues" evidence="1">
    <location>
        <begin position="274"/>
        <end position="284"/>
    </location>
</feature>
<accession>A0A6A6RQ68</accession>
<keyword evidence="2" id="KW-1133">Transmembrane helix</keyword>
<feature type="compositionally biased region" description="Low complexity" evidence="1">
    <location>
        <begin position="285"/>
        <end position="294"/>
    </location>
</feature>
<feature type="transmembrane region" description="Helical" evidence="2">
    <location>
        <begin position="40"/>
        <end position="60"/>
    </location>
</feature>